<evidence type="ECO:0000313" key="2">
    <source>
        <dbReference type="EMBL" id="RDH81881.1"/>
    </source>
</evidence>
<keyword evidence="3" id="KW-1185">Reference proteome</keyword>
<dbReference type="Proteomes" id="UP000254771">
    <property type="component" value="Unassembled WGS sequence"/>
</dbReference>
<keyword evidence="1" id="KW-0732">Signal</keyword>
<evidence type="ECO:0000256" key="1">
    <source>
        <dbReference type="SAM" id="SignalP"/>
    </source>
</evidence>
<accession>A0A370DAH6</accession>
<gene>
    <name evidence="2" type="ORF">DIZ78_15635</name>
</gene>
<comment type="caution">
    <text evidence="2">The sequence shown here is derived from an EMBL/GenBank/DDBJ whole genome shotgun (WGS) entry which is preliminary data.</text>
</comment>
<reference evidence="2 3" key="1">
    <citation type="journal article" date="2018" name="ISME J.">
        <title>Endosymbiont genomes yield clues of tubeworm success.</title>
        <authorList>
            <person name="Li Y."/>
            <person name="Liles M.R."/>
            <person name="Halanych K.M."/>
        </authorList>
    </citation>
    <scope>NUCLEOTIDE SEQUENCE [LARGE SCALE GENOMIC DNA]</scope>
    <source>
        <strain evidence="2">A1462</strain>
    </source>
</reference>
<name>A0A370DAH6_9GAMM</name>
<dbReference type="EMBL" id="QFXE01000021">
    <property type="protein sequence ID" value="RDH81881.1"/>
    <property type="molecule type" value="Genomic_DNA"/>
</dbReference>
<protein>
    <submittedName>
        <fullName evidence="2">Uncharacterized protein</fullName>
    </submittedName>
</protein>
<organism evidence="2 3">
    <name type="scientific">endosymbiont of Escarpia spicata</name>
    <dbReference type="NCBI Taxonomy" id="2200908"/>
    <lineage>
        <taxon>Bacteria</taxon>
        <taxon>Pseudomonadati</taxon>
        <taxon>Pseudomonadota</taxon>
        <taxon>Gammaproteobacteria</taxon>
        <taxon>sulfur-oxidizing symbionts</taxon>
    </lineage>
</organism>
<proteinExistence type="predicted"/>
<feature type="signal peptide" evidence="1">
    <location>
        <begin position="1"/>
        <end position="27"/>
    </location>
</feature>
<sequence length="128" mass="14282">MDRQNPHRRGILFTLTCALLLAFSVRAESPPHEIVGFDSDEVEVREAGKYRYQSVDGLGEPPITVLATDQSNFLKIRTPEGKEIWVNQSDVLTGDLQNLKRNDCHRASIAQASDRLQYGLRGVGESCP</sequence>
<evidence type="ECO:0000313" key="3">
    <source>
        <dbReference type="Proteomes" id="UP000254771"/>
    </source>
</evidence>
<feature type="chain" id="PRO_5016935602" evidence="1">
    <location>
        <begin position="28"/>
        <end position="128"/>
    </location>
</feature>
<dbReference type="AlphaFoldDB" id="A0A370DAH6"/>